<protein>
    <recommendedName>
        <fullName evidence="3">DUF222 domain-containing protein</fullName>
    </recommendedName>
</protein>
<evidence type="ECO:0000313" key="1">
    <source>
        <dbReference type="EMBL" id="GAA5136785.1"/>
    </source>
</evidence>
<keyword evidence="2" id="KW-1185">Reference proteome</keyword>
<gene>
    <name evidence="1" type="ORF">GCM10023320_68470</name>
</gene>
<evidence type="ECO:0008006" key="3">
    <source>
        <dbReference type="Google" id="ProtNLM"/>
    </source>
</evidence>
<dbReference type="Proteomes" id="UP001500804">
    <property type="component" value="Unassembled WGS sequence"/>
</dbReference>
<sequence length="180" mass="19764">MSNEPAWPPDDVLIELGRIAWAAMELEGLVKSVAQAVVGAGEEVTEADAGKQARAAGTVLDAWPQSEARDAGRRWLIAAQDALLGRHSILHATIVKMAVRTAGGGWEINPALWLHHVPPKGRAHEPVQLVVSELRAMREILVEARQGWTEVIVALSTLREERWAAGQIDRSYLTKRNRYG</sequence>
<dbReference type="EMBL" id="BAABJO010000035">
    <property type="protein sequence ID" value="GAA5136785.1"/>
    <property type="molecule type" value="Genomic_DNA"/>
</dbReference>
<evidence type="ECO:0000313" key="2">
    <source>
        <dbReference type="Proteomes" id="UP001500804"/>
    </source>
</evidence>
<accession>A0ABP9NXY0</accession>
<name>A0ABP9NXY0_9PSEU</name>
<comment type="caution">
    <text evidence="1">The sequence shown here is derived from an EMBL/GenBank/DDBJ whole genome shotgun (WGS) entry which is preliminary data.</text>
</comment>
<organism evidence="1 2">
    <name type="scientific">Pseudonocardia adelaidensis</name>
    <dbReference type="NCBI Taxonomy" id="648754"/>
    <lineage>
        <taxon>Bacteria</taxon>
        <taxon>Bacillati</taxon>
        <taxon>Actinomycetota</taxon>
        <taxon>Actinomycetes</taxon>
        <taxon>Pseudonocardiales</taxon>
        <taxon>Pseudonocardiaceae</taxon>
        <taxon>Pseudonocardia</taxon>
    </lineage>
</organism>
<reference evidence="2" key="1">
    <citation type="journal article" date="2019" name="Int. J. Syst. Evol. Microbiol.">
        <title>The Global Catalogue of Microorganisms (GCM) 10K type strain sequencing project: providing services to taxonomists for standard genome sequencing and annotation.</title>
        <authorList>
            <consortium name="The Broad Institute Genomics Platform"/>
            <consortium name="The Broad Institute Genome Sequencing Center for Infectious Disease"/>
            <person name="Wu L."/>
            <person name="Ma J."/>
        </authorList>
    </citation>
    <scope>NUCLEOTIDE SEQUENCE [LARGE SCALE GENOMIC DNA]</scope>
    <source>
        <strain evidence="2">JCM 18302</strain>
    </source>
</reference>
<dbReference type="RefSeq" id="WP_345610936.1">
    <property type="nucleotide sequence ID" value="NZ_BAABJO010000035.1"/>
</dbReference>
<proteinExistence type="predicted"/>